<organism evidence="1">
    <name type="scientific">marine sediment metagenome</name>
    <dbReference type="NCBI Taxonomy" id="412755"/>
    <lineage>
        <taxon>unclassified sequences</taxon>
        <taxon>metagenomes</taxon>
        <taxon>ecological metagenomes</taxon>
    </lineage>
</organism>
<dbReference type="EMBL" id="LAZR01031730">
    <property type="protein sequence ID" value="KKL52896.1"/>
    <property type="molecule type" value="Genomic_DNA"/>
</dbReference>
<dbReference type="AlphaFoldDB" id="A0A0F9DGH5"/>
<name>A0A0F9DGH5_9ZZZZ</name>
<proteinExistence type="predicted"/>
<protein>
    <submittedName>
        <fullName evidence="1">Uncharacterized protein</fullName>
    </submittedName>
</protein>
<accession>A0A0F9DGH5</accession>
<evidence type="ECO:0000313" key="1">
    <source>
        <dbReference type="EMBL" id="KKL52896.1"/>
    </source>
</evidence>
<sequence>MIRVIQDGPLFYDYDDDSGGRLFASNILVVSDTDMVAACAARLQFELWAQEQNLEVEFVR</sequence>
<reference evidence="1" key="1">
    <citation type="journal article" date="2015" name="Nature">
        <title>Complex archaea that bridge the gap between prokaryotes and eukaryotes.</title>
        <authorList>
            <person name="Spang A."/>
            <person name="Saw J.H."/>
            <person name="Jorgensen S.L."/>
            <person name="Zaremba-Niedzwiedzka K."/>
            <person name="Martijn J."/>
            <person name="Lind A.E."/>
            <person name="van Eijk R."/>
            <person name="Schleper C."/>
            <person name="Guy L."/>
            <person name="Ettema T.J."/>
        </authorList>
    </citation>
    <scope>NUCLEOTIDE SEQUENCE</scope>
</reference>
<gene>
    <name evidence="1" type="ORF">LCGC14_2280920</name>
</gene>
<comment type="caution">
    <text evidence="1">The sequence shown here is derived from an EMBL/GenBank/DDBJ whole genome shotgun (WGS) entry which is preliminary data.</text>
</comment>